<dbReference type="STRING" id="4781.A0A0P1AYB4"/>
<dbReference type="PANTHER" id="PTHR43350">
    <property type="entry name" value="NAD-DEPENDENT ALCOHOL DEHYDROGENASE"/>
    <property type="match status" value="1"/>
</dbReference>
<keyword evidence="3" id="KW-0479">Metal-binding</keyword>
<evidence type="ECO:0000256" key="3">
    <source>
        <dbReference type="ARBA" id="ARBA00022723"/>
    </source>
</evidence>
<dbReference type="AlphaFoldDB" id="A0A0P1AYB4"/>
<evidence type="ECO:0000313" key="6">
    <source>
        <dbReference type="EMBL" id="CEG46633.1"/>
    </source>
</evidence>
<name>A0A0P1AYB4_PLAHL</name>
<protein>
    <submittedName>
        <fullName evidence="6">NAD(P)-binding domain</fullName>
    </submittedName>
</protein>
<dbReference type="GO" id="GO:0046872">
    <property type="term" value="F:metal ion binding"/>
    <property type="evidence" value="ECO:0007669"/>
    <property type="project" value="UniProtKB-KW"/>
</dbReference>
<proteinExistence type="inferred from homology"/>
<keyword evidence="7" id="KW-1185">Reference proteome</keyword>
<evidence type="ECO:0000256" key="4">
    <source>
        <dbReference type="ARBA" id="ARBA00022833"/>
    </source>
</evidence>
<dbReference type="GO" id="GO:0016491">
    <property type="term" value="F:oxidoreductase activity"/>
    <property type="evidence" value="ECO:0007669"/>
    <property type="project" value="UniProtKB-KW"/>
</dbReference>
<comment type="similarity">
    <text evidence="2">Belongs to the zinc-containing alcohol dehydrogenase family.</text>
</comment>
<evidence type="ECO:0000256" key="5">
    <source>
        <dbReference type="ARBA" id="ARBA00023002"/>
    </source>
</evidence>
<evidence type="ECO:0000256" key="1">
    <source>
        <dbReference type="ARBA" id="ARBA00001947"/>
    </source>
</evidence>
<dbReference type="GeneID" id="36398286"/>
<keyword evidence="4" id="KW-0862">Zinc</keyword>
<dbReference type="PANTHER" id="PTHR43350:SF2">
    <property type="entry name" value="GROES-LIKE ZINC-BINDING ALCOHOL DEHYDROGENASE FAMILY PROTEIN"/>
    <property type="match status" value="1"/>
</dbReference>
<reference evidence="7" key="1">
    <citation type="submission" date="2014-09" db="EMBL/GenBank/DDBJ databases">
        <authorList>
            <person name="Sharma Rahul"/>
            <person name="Thines Marco"/>
        </authorList>
    </citation>
    <scope>NUCLEOTIDE SEQUENCE [LARGE SCALE GENOMIC DNA]</scope>
</reference>
<accession>A0A0P1AYB4</accession>
<organism evidence="6 7">
    <name type="scientific">Plasmopara halstedii</name>
    <name type="common">Downy mildew of sunflower</name>
    <dbReference type="NCBI Taxonomy" id="4781"/>
    <lineage>
        <taxon>Eukaryota</taxon>
        <taxon>Sar</taxon>
        <taxon>Stramenopiles</taxon>
        <taxon>Oomycota</taxon>
        <taxon>Peronosporomycetes</taxon>
        <taxon>Peronosporales</taxon>
        <taxon>Peronosporaceae</taxon>
        <taxon>Plasmopara</taxon>
    </lineage>
</organism>
<dbReference type="RefSeq" id="XP_024583002.1">
    <property type="nucleotide sequence ID" value="XM_024717510.1"/>
</dbReference>
<dbReference type="InterPro" id="IPR011032">
    <property type="entry name" value="GroES-like_sf"/>
</dbReference>
<dbReference type="Gene3D" id="3.90.180.10">
    <property type="entry name" value="Medium-chain alcohol dehydrogenases, catalytic domain"/>
    <property type="match status" value="1"/>
</dbReference>
<dbReference type="Proteomes" id="UP000054928">
    <property type="component" value="Unassembled WGS sequence"/>
</dbReference>
<dbReference type="Gene3D" id="3.40.50.720">
    <property type="entry name" value="NAD(P)-binding Rossmann-like Domain"/>
    <property type="match status" value="1"/>
</dbReference>
<dbReference type="OrthoDB" id="115964at2759"/>
<comment type="cofactor">
    <cofactor evidence="1">
        <name>Zn(2+)</name>
        <dbReference type="ChEBI" id="CHEBI:29105"/>
    </cofactor>
</comment>
<keyword evidence="5" id="KW-0560">Oxidoreductase</keyword>
<dbReference type="OMA" id="THNLTRH"/>
<sequence length="546" mass="60118">MADETEVETVVRIQAVDIRDLYPELCAQDVSSRTCLLCSAKLKDKTHNLTRHLERHHAGALLQLLEQRNEISPKVLVSKRKHVQPKKSEVVKQSMREDKDTQLKVGNANLALAKWLAQEQLPVDLINNSSFRQFTEELSGHFNLPTEKELRQLLKTLMNGRDTAVEQQTIAKGDAMLPVDMLALKATSRCNEDSPLVSCSRIVCGIVTSGEAKVKVLRATASLLDAQTCRGKVLGKNGVLGRFFVGIVCQIQPSVLSQVDSVNDASSIKLFDKVIPSPYDVLDMQEQREYDHQTSQSGHNLDRKHSGALAEYIVLPVSNLLVVPPTVPDDLALLSHDMSIVLSIASELHRQSIKNIAIVADGPSIIVSNLLLRYLHQASQPAPQNIYVIITSSASSSVWSQYASIIPLNIHQPDAEANLIAQQPGVVVDAIVDLIGSEASTVFATQLVQPMGCIVLVERSQSDLDPQSTIAMDMNSLVVKELEIVNVSGGKKFLNDALQYLATQVTNSESATELRKCLLDCVQFPHALHKLQTIPEQMLESRYLQT</sequence>
<dbReference type="EMBL" id="CCYD01002089">
    <property type="protein sequence ID" value="CEG46633.1"/>
    <property type="molecule type" value="Genomic_DNA"/>
</dbReference>
<dbReference type="SUPFAM" id="SSF50129">
    <property type="entry name" value="GroES-like"/>
    <property type="match status" value="1"/>
</dbReference>
<evidence type="ECO:0000313" key="7">
    <source>
        <dbReference type="Proteomes" id="UP000054928"/>
    </source>
</evidence>
<evidence type="ECO:0000256" key="2">
    <source>
        <dbReference type="ARBA" id="ARBA00008072"/>
    </source>
</evidence>